<dbReference type="CDD" id="cd06581">
    <property type="entry name" value="TM_PBP1_LivM_like"/>
    <property type="match status" value="1"/>
</dbReference>
<feature type="transmembrane region" description="Helical" evidence="6">
    <location>
        <begin position="143"/>
        <end position="163"/>
    </location>
</feature>
<protein>
    <submittedName>
        <fullName evidence="7">Branched-chain amino acid ABC transporter permease</fullName>
    </submittedName>
</protein>
<feature type="transmembrane region" description="Helical" evidence="6">
    <location>
        <begin position="197"/>
        <end position="216"/>
    </location>
</feature>
<evidence type="ECO:0000256" key="2">
    <source>
        <dbReference type="ARBA" id="ARBA00022475"/>
    </source>
</evidence>
<dbReference type="EMBL" id="OY726397">
    <property type="protein sequence ID" value="CAJ1501104.1"/>
    <property type="molecule type" value="Genomic_DNA"/>
</dbReference>
<keyword evidence="8" id="KW-1185">Reference proteome</keyword>
<dbReference type="Pfam" id="PF02653">
    <property type="entry name" value="BPD_transp_2"/>
    <property type="match status" value="1"/>
</dbReference>
<proteinExistence type="predicted"/>
<evidence type="ECO:0000256" key="4">
    <source>
        <dbReference type="ARBA" id="ARBA00022989"/>
    </source>
</evidence>
<feature type="transmembrane region" description="Helical" evidence="6">
    <location>
        <begin position="222"/>
        <end position="243"/>
    </location>
</feature>
<name>A0ABM9LLN4_9MYCO</name>
<accession>A0ABM9LLN4</accession>
<feature type="transmembrane region" description="Helical" evidence="6">
    <location>
        <begin position="32"/>
        <end position="53"/>
    </location>
</feature>
<organism evidence="7 8">
    <name type="scientific">[Mycobacterium] burgundiense</name>
    <dbReference type="NCBI Taxonomy" id="3064286"/>
    <lineage>
        <taxon>Bacteria</taxon>
        <taxon>Bacillati</taxon>
        <taxon>Actinomycetota</taxon>
        <taxon>Actinomycetes</taxon>
        <taxon>Mycobacteriales</taxon>
        <taxon>Mycobacteriaceae</taxon>
        <taxon>Mycolicibacterium</taxon>
    </lineage>
</organism>
<evidence type="ECO:0000256" key="6">
    <source>
        <dbReference type="SAM" id="Phobius"/>
    </source>
</evidence>
<sequence length="328" mass="35329">MSSLIIFLVGVLTLAGIYAALAMVLNLVAGWAGMWDLGVAGLVAVAGYTYILLTQTRTTTGLLISPGLPIPVGVIAAMAVTALVALIIAVPSIRLRGEFFLITTLAFAEVIHQIAVSETKLTRGTTGFSSIDRPFSDLVPPGSYRWVLLAMTAAVVLVIFLLMNRLSKTPYVRLLRAARDNEPVAKSLGKRVVRYRIITYVFAGALIGLIAPLYLWHVRSVVPSLFVSEMTFVVWTALVIGGIGSRSGPVLGASLLIVSTELLTFLQGSAEYAQMLAATRPVILGLLLILVLRFRPTGLVRERSSFQLTSADLGPGRLLRRRREAASR</sequence>
<evidence type="ECO:0000313" key="8">
    <source>
        <dbReference type="Proteomes" id="UP001190465"/>
    </source>
</evidence>
<feature type="transmembrane region" description="Helical" evidence="6">
    <location>
        <begin position="272"/>
        <end position="294"/>
    </location>
</feature>
<reference evidence="7 8" key="1">
    <citation type="submission" date="2023-08" db="EMBL/GenBank/DDBJ databases">
        <authorList>
            <person name="Folkvardsen B D."/>
            <person name="Norman A."/>
        </authorList>
    </citation>
    <scope>NUCLEOTIDE SEQUENCE [LARGE SCALE GENOMIC DNA]</scope>
    <source>
        <strain evidence="7 8">Mu0053</strain>
    </source>
</reference>
<feature type="transmembrane region" description="Helical" evidence="6">
    <location>
        <begin position="74"/>
        <end position="93"/>
    </location>
</feature>
<keyword evidence="4 6" id="KW-1133">Transmembrane helix</keyword>
<dbReference type="InterPro" id="IPR043428">
    <property type="entry name" value="LivM-like"/>
</dbReference>
<keyword evidence="2" id="KW-1003">Cell membrane</keyword>
<evidence type="ECO:0000256" key="5">
    <source>
        <dbReference type="ARBA" id="ARBA00023136"/>
    </source>
</evidence>
<comment type="subcellular location">
    <subcellularLocation>
        <location evidence="1">Cell membrane</location>
        <topology evidence="1">Multi-pass membrane protein</topology>
    </subcellularLocation>
</comment>
<evidence type="ECO:0000256" key="3">
    <source>
        <dbReference type="ARBA" id="ARBA00022692"/>
    </source>
</evidence>
<evidence type="ECO:0000313" key="7">
    <source>
        <dbReference type="EMBL" id="CAJ1501104.1"/>
    </source>
</evidence>
<dbReference type="RefSeq" id="WP_308482040.1">
    <property type="nucleotide sequence ID" value="NZ_OY726397.1"/>
</dbReference>
<dbReference type="PANTHER" id="PTHR30482:SF10">
    <property type="entry name" value="HIGH-AFFINITY BRANCHED-CHAIN AMINO ACID TRANSPORT PROTEIN BRAE"/>
    <property type="match status" value="1"/>
</dbReference>
<dbReference type="PANTHER" id="PTHR30482">
    <property type="entry name" value="HIGH-AFFINITY BRANCHED-CHAIN AMINO ACID TRANSPORT SYSTEM PERMEASE"/>
    <property type="match status" value="1"/>
</dbReference>
<keyword evidence="3 6" id="KW-0812">Transmembrane</keyword>
<keyword evidence="5 6" id="KW-0472">Membrane</keyword>
<dbReference type="InterPro" id="IPR001851">
    <property type="entry name" value="ABC_transp_permease"/>
</dbReference>
<feature type="transmembrane region" description="Helical" evidence="6">
    <location>
        <begin position="250"/>
        <end position="266"/>
    </location>
</feature>
<dbReference type="Proteomes" id="UP001190465">
    <property type="component" value="Chromosome"/>
</dbReference>
<evidence type="ECO:0000256" key="1">
    <source>
        <dbReference type="ARBA" id="ARBA00004651"/>
    </source>
</evidence>
<gene>
    <name evidence="7" type="ORF">MU0053_001842</name>
</gene>